<dbReference type="EMBL" id="JARPOI010000006">
    <property type="protein sequence ID" value="KAJ9178636.1"/>
    <property type="molecule type" value="Genomic_DNA"/>
</dbReference>
<feature type="non-terminal residue" evidence="1">
    <location>
        <position position="1"/>
    </location>
</feature>
<evidence type="ECO:0000313" key="2">
    <source>
        <dbReference type="Proteomes" id="UP001174677"/>
    </source>
</evidence>
<protein>
    <submittedName>
        <fullName evidence="1">Uncharacterized protein</fullName>
    </submittedName>
</protein>
<comment type="caution">
    <text evidence="1">The sequence shown here is derived from an EMBL/GenBank/DDBJ whole genome shotgun (WGS) entry which is preliminary data.</text>
</comment>
<organism evidence="1 2">
    <name type="scientific">Hevea brasiliensis</name>
    <name type="common">Para rubber tree</name>
    <name type="synonym">Siphonia brasiliensis</name>
    <dbReference type="NCBI Taxonomy" id="3981"/>
    <lineage>
        <taxon>Eukaryota</taxon>
        <taxon>Viridiplantae</taxon>
        <taxon>Streptophyta</taxon>
        <taxon>Embryophyta</taxon>
        <taxon>Tracheophyta</taxon>
        <taxon>Spermatophyta</taxon>
        <taxon>Magnoliopsida</taxon>
        <taxon>eudicotyledons</taxon>
        <taxon>Gunneridae</taxon>
        <taxon>Pentapetalae</taxon>
        <taxon>rosids</taxon>
        <taxon>fabids</taxon>
        <taxon>Malpighiales</taxon>
        <taxon>Euphorbiaceae</taxon>
        <taxon>Crotonoideae</taxon>
        <taxon>Micrandreae</taxon>
        <taxon>Hevea</taxon>
    </lineage>
</organism>
<keyword evidence="2" id="KW-1185">Reference proteome</keyword>
<feature type="non-terminal residue" evidence="1">
    <location>
        <position position="53"/>
    </location>
</feature>
<proteinExistence type="predicted"/>
<evidence type="ECO:0000313" key="1">
    <source>
        <dbReference type="EMBL" id="KAJ9178636.1"/>
    </source>
</evidence>
<reference evidence="1" key="1">
    <citation type="journal article" date="2023" name="Plant Biotechnol. J.">
        <title>Chromosome-level wild Hevea brasiliensis genome provides new tools for genomic-assisted breeding and valuable loci to elevate rubber yield.</title>
        <authorList>
            <person name="Cheng H."/>
            <person name="Song X."/>
            <person name="Hu Y."/>
            <person name="Wu T."/>
            <person name="Yang Q."/>
            <person name="An Z."/>
            <person name="Feng S."/>
            <person name="Deng Z."/>
            <person name="Wu W."/>
            <person name="Zeng X."/>
            <person name="Tu M."/>
            <person name="Wang X."/>
            <person name="Huang H."/>
        </authorList>
    </citation>
    <scope>NUCLEOTIDE SEQUENCE</scope>
    <source>
        <strain evidence="1">MT/VB/25A 57/8</strain>
    </source>
</reference>
<name>A0ABQ9MED7_HEVBR</name>
<dbReference type="Proteomes" id="UP001174677">
    <property type="component" value="Chromosome 6"/>
</dbReference>
<gene>
    <name evidence="1" type="ORF">P3X46_010504</name>
</gene>
<sequence length="53" mass="6031">NYIIYRAGQQLQQYTIGIEKIWGREGIEDVVFLQPQTISSKLVIGAGMRTLSF</sequence>
<accession>A0ABQ9MED7</accession>